<evidence type="ECO:0000256" key="9">
    <source>
        <dbReference type="ARBA" id="ARBA00047937"/>
    </source>
</evidence>
<dbReference type="EC" id="6.1.1.14" evidence="10"/>
<keyword evidence="6 10" id="KW-0067">ATP-binding</keyword>
<dbReference type="Pfam" id="PF05746">
    <property type="entry name" value="DALR_1"/>
    <property type="match status" value="1"/>
</dbReference>
<proteinExistence type="inferred from homology"/>
<dbReference type="HAMAP" id="MF_00255">
    <property type="entry name" value="Gly_tRNA_synth_beta"/>
    <property type="match status" value="1"/>
</dbReference>
<dbReference type="NCBIfam" id="TIGR00211">
    <property type="entry name" value="glyS"/>
    <property type="match status" value="1"/>
</dbReference>
<reference evidence="12" key="1">
    <citation type="journal article" date="2021" name="PeerJ">
        <title>Extensive microbial diversity within the chicken gut microbiome revealed by metagenomics and culture.</title>
        <authorList>
            <person name="Gilroy R."/>
            <person name="Ravi A."/>
            <person name="Getino M."/>
            <person name="Pursley I."/>
            <person name="Horton D.L."/>
            <person name="Alikhan N.F."/>
            <person name="Baker D."/>
            <person name="Gharbi K."/>
            <person name="Hall N."/>
            <person name="Watson M."/>
            <person name="Adriaenssens E.M."/>
            <person name="Foster-Nyarko E."/>
            <person name="Jarju S."/>
            <person name="Secka A."/>
            <person name="Antonio M."/>
            <person name="Oren A."/>
            <person name="Chaudhuri R.R."/>
            <person name="La Ragione R."/>
            <person name="Hildebrand F."/>
            <person name="Pallen M.J."/>
        </authorList>
    </citation>
    <scope>NUCLEOTIDE SEQUENCE</scope>
    <source>
        <strain evidence="12">ChiSxjej5B17-1746</strain>
    </source>
</reference>
<comment type="caution">
    <text evidence="12">The sequence shown here is derived from an EMBL/GenBank/DDBJ whole genome shotgun (WGS) entry which is preliminary data.</text>
</comment>
<sequence length="695" mass="76011">MSTFVLEIGTEELPARFLAGLEKELAERFTLGLEEAGYGVARLDTCATPRRAVVIVEGLDDVQPAKEEVVMGPPARIAFDASGNPTKAAEGFARTLGVDVASLSTRQTEKGDYLAGVKKTGGVPTVDVLASLCPSIIAALPFAKRMRWGSGDFAYARPIRWIVALLDDAVVPFEIATVVSGRITQGHRVLGPGPFTLGTAGDYVSTITQQGAVQLKAADRRRYIVEEGNRLAEAAQGRIIWVDGLLDEVQGLVECPVPLLGDIEPSFLELPREVLLTSMQSHQKSFGVEDGQGQLLPYFLTVLNIRPKDLSVVKKGWERVLRARLEDGRFFWKTDLEATFDEWLDALDAVTFLAPLGSMGEKTRRISSLCRWLAEKAGQNPEEAARAGRLSKADLVSSMVGEFDTLQGIMGGIYARKKGESEAVATALAEQYLPSGPDSPVPATELGSILSIADKADTLVGCFGLGMVPTGAADPYALRRCALGITRIMLERGYRFDVKELFEEAQKLYGERKWKLAPQEALAKLNDFFIARVKNYFLTQGRETLLVEAVTAVEPDKVWAVGQRLAALEKLSRQSDFPLAAQTFKRVSNIIRKQGKEAGVPLTGVWNPSLLQESAEKDLADRLETLFADFETAWGTDDFDALFSMLGAVRPAIDALFDKVMVMCEDADLRANRLNMLKALTLRMDRLADFSALQL</sequence>
<accession>A0A9D1U9U2</accession>
<evidence type="ECO:0000313" key="13">
    <source>
        <dbReference type="Proteomes" id="UP000824264"/>
    </source>
</evidence>
<dbReference type="Proteomes" id="UP000824264">
    <property type="component" value="Unassembled WGS sequence"/>
</dbReference>
<evidence type="ECO:0000259" key="11">
    <source>
        <dbReference type="Pfam" id="PF05746"/>
    </source>
</evidence>
<dbReference type="InterPro" id="IPR015944">
    <property type="entry name" value="Gly-tRNA-synth_bsu"/>
</dbReference>
<comment type="catalytic activity">
    <reaction evidence="9 10">
        <text>tRNA(Gly) + glycine + ATP = glycyl-tRNA(Gly) + AMP + diphosphate</text>
        <dbReference type="Rhea" id="RHEA:16013"/>
        <dbReference type="Rhea" id="RHEA-COMP:9664"/>
        <dbReference type="Rhea" id="RHEA-COMP:9683"/>
        <dbReference type="ChEBI" id="CHEBI:30616"/>
        <dbReference type="ChEBI" id="CHEBI:33019"/>
        <dbReference type="ChEBI" id="CHEBI:57305"/>
        <dbReference type="ChEBI" id="CHEBI:78442"/>
        <dbReference type="ChEBI" id="CHEBI:78522"/>
        <dbReference type="ChEBI" id="CHEBI:456215"/>
        <dbReference type="EC" id="6.1.1.14"/>
    </reaction>
</comment>
<dbReference type="AlphaFoldDB" id="A0A9D1U9U2"/>
<gene>
    <name evidence="10 12" type="primary">glyS</name>
    <name evidence="12" type="ORF">H9874_12060</name>
</gene>
<protein>
    <recommendedName>
        <fullName evidence="10">Glycine--tRNA ligase beta subunit</fullName>
        <ecNumber evidence="10">6.1.1.14</ecNumber>
    </recommendedName>
    <alternativeName>
        <fullName evidence="10">Glycyl-tRNA synthetase beta subunit</fullName>
        <shortName evidence="10">GlyRS</shortName>
    </alternativeName>
</protein>
<dbReference type="GO" id="GO:0006426">
    <property type="term" value="P:glycyl-tRNA aminoacylation"/>
    <property type="evidence" value="ECO:0007669"/>
    <property type="project" value="UniProtKB-UniRule"/>
</dbReference>
<dbReference type="GO" id="GO:0006420">
    <property type="term" value="P:arginyl-tRNA aminoacylation"/>
    <property type="evidence" value="ECO:0007669"/>
    <property type="project" value="InterPro"/>
</dbReference>
<dbReference type="GO" id="GO:0005829">
    <property type="term" value="C:cytosol"/>
    <property type="evidence" value="ECO:0007669"/>
    <property type="project" value="TreeGrafter"/>
</dbReference>
<evidence type="ECO:0000256" key="5">
    <source>
        <dbReference type="ARBA" id="ARBA00022741"/>
    </source>
</evidence>
<evidence type="ECO:0000256" key="10">
    <source>
        <dbReference type="HAMAP-Rule" id="MF_00255"/>
    </source>
</evidence>
<evidence type="ECO:0000256" key="8">
    <source>
        <dbReference type="ARBA" id="ARBA00023146"/>
    </source>
</evidence>
<evidence type="ECO:0000256" key="3">
    <source>
        <dbReference type="ARBA" id="ARBA00022490"/>
    </source>
</evidence>
<reference evidence="12" key="2">
    <citation type="submission" date="2021-04" db="EMBL/GenBank/DDBJ databases">
        <authorList>
            <person name="Gilroy R."/>
        </authorList>
    </citation>
    <scope>NUCLEOTIDE SEQUENCE</scope>
    <source>
        <strain evidence="12">ChiSxjej5B17-1746</strain>
    </source>
</reference>
<dbReference type="EMBL" id="DXGI01000452">
    <property type="protein sequence ID" value="HIW79857.1"/>
    <property type="molecule type" value="Genomic_DNA"/>
</dbReference>
<keyword evidence="7 10" id="KW-0648">Protein biosynthesis</keyword>
<keyword evidence="4 10" id="KW-0436">Ligase</keyword>
<dbReference type="GO" id="GO:0004820">
    <property type="term" value="F:glycine-tRNA ligase activity"/>
    <property type="evidence" value="ECO:0007669"/>
    <property type="project" value="UniProtKB-UniRule"/>
</dbReference>
<feature type="domain" description="DALR anticodon binding" evidence="11">
    <location>
        <begin position="583"/>
        <end position="680"/>
    </location>
</feature>
<evidence type="ECO:0000256" key="2">
    <source>
        <dbReference type="ARBA" id="ARBA00008226"/>
    </source>
</evidence>
<dbReference type="GO" id="GO:0004814">
    <property type="term" value="F:arginine-tRNA ligase activity"/>
    <property type="evidence" value="ECO:0007669"/>
    <property type="project" value="InterPro"/>
</dbReference>
<evidence type="ECO:0000256" key="4">
    <source>
        <dbReference type="ARBA" id="ARBA00022598"/>
    </source>
</evidence>
<keyword evidence="5 10" id="KW-0547">Nucleotide-binding</keyword>
<keyword evidence="8 10" id="KW-0030">Aminoacyl-tRNA synthetase</keyword>
<evidence type="ECO:0000256" key="1">
    <source>
        <dbReference type="ARBA" id="ARBA00004496"/>
    </source>
</evidence>
<dbReference type="PRINTS" id="PR01045">
    <property type="entry name" value="TRNASYNTHGB"/>
</dbReference>
<name>A0A9D1U9U2_9BACT</name>
<dbReference type="SUPFAM" id="SSF109604">
    <property type="entry name" value="HD-domain/PDEase-like"/>
    <property type="match status" value="1"/>
</dbReference>
<comment type="similarity">
    <text evidence="2 10">Belongs to the class-II aminoacyl-tRNA synthetase family.</text>
</comment>
<comment type="subcellular location">
    <subcellularLocation>
        <location evidence="1 10">Cytoplasm</location>
    </subcellularLocation>
</comment>
<dbReference type="Pfam" id="PF02092">
    <property type="entry name" value="tRNA_synt_2f"/>
    <property type="match status" value="1"/>
</dbReference>
<evidence type="ECO:0000256" key="7">
    <source>
        <dbReference type="ARBA" id="ARBA00022917"/>
    </source>
</evidence>
<dbReference type="InterPro" id="IPR008909">
    <property type="entry name" value="DALR_anticod-bd"/>
</dbReference>
<evidence type="ECO:0000256" key="6">
    <source>
        <dbReference type="ARBA" id="ARBA00022840"/>
    </source>
</evidence>
<evidence type="ECO:0000313" key="12">
    <source>
        <dbReference type="EMBL" id="HIW79857.1"/>
    </source>
</evidence>
<comment type="subunit">
    <text evidence="10">Tetramer of two alpha and two beta subunits.</text>
</comment>
<organism evidence="12 13">
    <name type="scientific">Candidatus Bilophila faecipullorum</name>
    <dbReference type="NCBI Taxonomy" id="2838482"/>
    <lineage>
        <taxon>Bacteria</taxon>
        <taxon>Pseudomonadati</taxon>
        <taxon>Thermodesulfobacteriota</taxon>
        <taxon>Desulfovibrionia</taxon>
        <taxon>Desulfovibrionales</taxon>
        <taxon>Desulfovibrionaceae</taxon>
        <taxon>Bilophila</taxon>
    </lineage>
</organism>
<keyword evidence="3 10" id="KW-0963">Cytoplasm</keyword>
<dbReference type="PANTHER" id="PTHR30075">
    <property type="entry name" value="GLYCYL-TRNA SYNTHETASE"/>
    <property type="match status" value="1"/>
</dbReference>
<dbReference type="GO" id="GO:0005524">
    <property type="term" value="F:ATP binding"/>
    <property type="evidence" value="ECO:0007669"/>
    <property type="project" value="UniProtKB-UniRule"/>
</dbReference>
<dbReference type="InterPro" id="IPR006194">
    <property type="entry name" value="Gly-tRNA-synth_heterodimer"/>
</dbReference>
<dbReference type="PANTHER" id="PTHR30075:SF2">
    <property type="entry name" value="GLYCINE--TRNA LIGASE, CHLOROPLASTIC_MITOCHONDRIAL 2"/>
    <property type="match status" value="1"/>
</dbReference>
<dbReference type="PROSITE" id="PS50861">
    <property type="entry name" value="AA_TRNA_LIGASE_II_GLYAB"/>
    <property type="match status" value="1"/>
</dbReference>